<reference evidence="1" key="2">
    <citation type="submission" date="2015-06" db="UniProtKB">
        <authorList>
            <consortium name="EnsemblMetazoa"/>
        </authorList>
    </citation>
    <scope>IDENTIFICATION</scope>
</reference>
<evidence type="ECO:0000313" key="2">
    <source>
        <dbReference type="Proteomes" id="UP000015102"/>
    </source>
</evidence>
<dbReference type="EMBL" id="CAQQ02389422">
    <property type="status" value="NOT_ANNOTATED_CDS"/>
    <property type="molecule type" value="Genomic_DNA"/>
</dbReference>
<reference evidence="2" key="1">
    <citation type="submission" date="2013-02" db="EMBL/GenBank/DDBJ databases">
        <authorList>
            <person name="Hughes D."/>
        </authorList>
    </citation>
    <scope>NUCLEOTIDE SEQUENCE</scope>
    <source>
        <strain>Durham</strain>
        <strain evidence="2">NC isolate 2 -- Noor lab</strain>
    </source>
</reference>
<dbReference type="EnsemblMetazoa" id="MESCA000466-RA">
    <property type="protein sequence ID" value="MESCA000466-PA"/>
    <property type="gene ID" value="MESCA000466"/>
</dbReference>
<sequence length="62" mass="6797">MVLISYFQKGKIHVDTSVEEAQTATMSLHAAKLITSKRSLINLVLTITAKPTPNSLLDCLKL</sequence>
<evidence type="ECO:0000313" key="1">
    <source>
        <dbReference type="EnsemblMetazoa" id="MESCA000466-PA"/>
    </source>
</evidence>
<organism evidence="1 2">
    <name type="scientific">Megaselia scalaris</name>
    <name type="common">Humpbacked fly</name>
    <name type="synonym">Phora scalaris</name>
    <dbReference type="NCBI Taxonomy" id="36166"/>
    <lineage>
        <taxon>Eukaryota</taxon>
        <taxon>Metazoa</taxon>
        <taxon>Ecdysozoa</taxon>
        <taxon>Arthropoda</taxon>
        <taxon>Hexapoda</taxon>
        <taxon>Insecta</taxon>
        <taxon>Pterygota</taxon>
        <taxon>Neoptera</taxon>
        <taxon>Endopterygota</taxon>
        <taxon>Diptera</taxon>
        <taxon>Brachycera</taxon>
        <taxon>Muscomorpha</taxon>
        <taxon>Platypezoidea</taxon>
        <taxon>Phoridae</taxon>
        <taxon>Megaseliini</taxon>
        <taxon>Megaselia</taxon>
    </lineage>
</organism>
<name>T1GB45_MEGSC</name>
<accession>T1GB45</accession>
<dbReference type="HOGENOM" id="CLU_2906644_0_0_1"/>
<dbReference type="EMBL" id="CAQQ02389421">
    <property type="status" value="NOT_ANNOTATED_CDS"/>
    <property type="molecule type" value="Genomic_DNA"/>
</dbReference>
<proteinExistence type="predicted"/>
<dbReference type="Proteomes" id="UP000015102">
    <property type="component" value="Unassembled WGS sequence"/>
</dbReference>
<dbReference type="AlphaFoldDB" id="T1GB45"/>
<protein>
    <submittedName>
        <fullName evidence="1">Uncharacterized protein</fullName>
    </submittedName>
</protein>
<keyword evidence="2" id="KW-1185">Reference proteome</keyword>